<keyword evidence="1" id="KW-1133">Transmembrane helix</keyword>
<dbReference type="STRING" id="1513271.XM47_16805"/>
<evidence type="ECO:0000256" key="1">
    <source>
        <dbReference type="SAM" id="Phobius"/>
    </source>
</evidence>
<gene>
    <name evidence="2" type="ORF">XM47_16805</name>
</gene>
<proteinExistence type="predicted"/>
<organism evidence="2 3">
    <name type="scientific">Catenovulum maritimum</name>
    <dbReference type="NCBI Taxonomy" id="1513271"/>
    <lineage>
        <taxon>Bacteria</taxon>
        <taxon>Pseudomonadati</taxon>
        <taxon>Pseudomonadota</taxon>
        <taxon>Gammaproteobacteria</taxon>
        <taxon>Alteromonadales</taxon>
        <taxon>Alteromonadaceae</taxon>
        <taxon>Catenovulum</taxon>
    </lineage>
</organism>
<sequence>MMNKRQFYNWSRLLHIYMSTALFSLLIFFSVTGITLNHLEWVSTTNEPKSLQDQLPNSVLNKLKPPISEALLIWLDTKYGLSSATNIEWDQDNHEILLDYPYPAGYAYVIVNINNGQLTIDYQNGQFWQVVNDLHKGRHAGKAWSWLIDISAGFMVFFSITGLIILWQNRPKRKLGIALTVLGTVTPVFIFILFVPKLSGA</sequence>
<keyword evidence="3" id="KW-1185">Reference proteome</keyword>
<keyword evidence="1" id="KW-0472">Membrane</keyword>
<feature type="transmembrane region" description="Helical" evidence="1">
    <location>
        <begin position="143"/>
        <end position="166"/>
    </location>
</feature>
<feature type="transmembrane region" description="Helical" evidence="1">
    <location>
        <begin position="12"/>
        <end position="36"/>
    </location>
</feature>
<keyword evidence="1" id="KW-0812">Transmembrane</keyword>
<dbReference type="PATRIC" id="fig|1513271.3.peg.3456"/>
<feature type="transmembrane region" description="Helical" evidence="1">
    <location>
        <begin position="175"/>
        <end position="195"/>
    </location>
</feature>
<comment type="caution">
    <text evidence="2">The sequence shown here is derived from an EMBL/GenBank/DDBJ whole genome shotgun (WGS) entry which is preliminary data.</text>
</comment>
<protein>
    <recommendedName>
        <fullName evidence="4">Peptidase</fullName>
    </recommendedName>
</protein>
<dbReference type="InterPro" id="IPR032307">
    <property type="entry name" value="PepSY_TM-like_2"/>
</dbReference>
<dbReference type="Pfam" id="PF16357">
    <property type="entry name" value="PepSY_TM_like_2"/>
    <property type="match status" value="1"/>
</dbReference>
<evidence type="ECO:0000313" key="2">
    <source>
        <dbReference type="EMBL" id="KMT63970.1"/>
    </source>
</evidence>
<dbReference type="PANTHER" id="PTHR40115:SF1">
    <property type="entry name" value="INNER MEMBRANE PROTEIN WITH PEPSY TM HELIX"/>
    <property type="match status" value="1"/>
</dbReference>
<accession>A0A0J8GMG0</accession>
<dbReference type="RefSeq" id="WP_077066594.1">
    <property type="nucleotide sequence ID" value="NZ_KQ130506.1"/>
</dbReference>
<evidence type="ECO:0008006" key="4">
    <source>
        <dbReference type="Google" id="ProtNLM"/>
    </source>
</evidence>
<dbReference type="EMBL" id="LAZL01000035">
    <property type="protein sequence ID" value="KMT63970.1"/>
    <property type="molecule type" value="Genomic_DNA"/>
</dbReference>
<reference evidence="2 3" key="1">
    <citation type="submission" date="2015-04" db="EMBL/GenBank/DDBJ databases">
        <title>Draft Genome Sequence of the Novel Agar-Digesting Marine Bacterium Q1.</title>
        <authorList>
            <person name="Li Y."/>
            <person name="Li D."/>
            <person name="Chen G."/>
            <person name="Du Z."/>
        </authorList>
    </citation>
    <scope>NUCLEOTIDE SEQUENCE [LARGE SCALE GENOMIC DNA]</scope>
    <source>
        <strain evidence="2 3">Q1</strain>
    </source>
</reference>
<dbReference type="OrthoDB" id="27171at2"/>
<dbReference type="AlphaFoldDB" id="A0A0J8GMG0"/>
<evidence type="ECO:0000313" key="3">
    <source>
        <dbReference type="Proteomes" id="UP000037600"/>
    </source>
</evidence>
<name>A0A0J8GMG0_9ALTE</name>
<dbReference type="Proteomes" id="UP000037600">
    <property type="component" value="Unassembled WGS sequence"/>
</dbReference>
<dbReference type="PANTHER" id="PTHR40115">
    <property type="entry name" value="INNER MEMBRANE PROTEIN WITH PEPSY TM HELIX"/>
    <property type="match status" value="1"/>
</dbReference>